<dbReference type="InParanoid" id="B4IXK5"/>
<evidence type="ECO:0000256" key="2">
    <source>
        <dbReference type="ARBA" id="ARBA00006014"/>
    </source>
</evidence>
<dbReference type="Gene3D" id="3.40.630.10">
    <property type="entry name" value="Zn peptidases"/>
    <property type="match status" value="1"/>
</dbReference>
<feature type="transmembrane region" description="Helical" evidence="6">
    <location>
        <begin position="7"/>
        <end position="28"/>
    </location>
</feature>
<dbReference type="InterPro" id="IPR007484">
    <property type="entry name" value="Peptidase_M28"/>
</dbReference>
<evidence type="ECO:0000313" key="8">
    <source>
        <dbReference type="EMBL" id="EDV97467.1"/>
    </source>
</evidence>
<dbReference type="KEGG" id="dgr:6558765"/>
<dbReference type="InterPro" id="IPR040234">
    <property type="entry name" value="QC/QCL"/>
</dbReference>
<dbReference type="PhylomeDB" id="B4IXK5"/>
<dbReference type="SUPFAM" id="SSF53187">
    <property type="entry name" value="Zn-dependent exopeptidases"/>
    <property type="match status" value="1"/>
</dbReference>
<dbReference type="HOGENOM" id="CLU_045003_1_0_1"/>
<dbReference type="OMA" id="CCHYDTE"/>
<dbReference type="SMR" id="B4IXK5"/>
<keyword evidence="9" id="KW-1185">Reference proteome</keyword>
<evidence type="ECO:0000256" key="3">
    <source>
        <dbReference type="ARBA" id="ARBA00012012"/>
    </source>
</evidence>
<keyword evidence="5" id="KW-0012">Acyltransferase</keyword>
<evidence type="ECO:0000313" key="9">
    <source>
        <dbReference type="Proteomes" id="UP000001070"/>
    </source>
</evidence>
<gene>
    <name evidence="8" type="primary">Dgri\GH16890</name>
    <name evidence="8" type="ORF">Dgri_GH16890</name>
</gene>
<accession>B4IXK5</accession>
<keyword evidence="6" id="KW-0472">Membrane</keyword>
<organism evidence="9">
    <name type="scientific">Drosophila grimshawi</name>
    <name type="common">Hawaiian fruit fly</name>
    <name type="synonym">Idiomyia grimshawi</name>
    <dbReference type="NCBI Taxonomy" id="7222"/>
    <lineage>
        <taxon>Eukaryota</taxon>
        <taxon>Metazoa</taxon>
        <taxon>Ecdysozoa</taxon>
        <taxon>Arthropoda</taxon>
        <taxon>Hexapoda</taxon>
        <taxon>Insecta</taxon>
        <taxon>Pterygota</taxon>
        <taxon>Neoptera</taxon>
        <taxon>Endopterygota</taxon>
        <taxon>Diptera</taxon>
        <taxon>Brachycera</taxon>
        <taxon>Muscomorpha</taxon>
        <taxon>Ephydroidea</taxon>
        <taxon>Drosophilidae</taxon>
        <taxon>Drosophila</taxon>
        <taxon>Hawaiian Drosophila</taxon>
    </lineage>
</organism>
<dbReference type="GO" id="GO:0016603">
    <property type="term" value="F:glutaminyl-peptide cyclotransferase activity"/>
    <property type="evidence" value="ECO:0007669"/>
    <property type="project" value="UniProtKB-EC"/>
</dbReference>
<comment type="catalytic activity">
    <reaction evidence="1">
        <text>N-terminal L-glutaminyl-[peptide] = N-terminal 5-oxo-L-prolyl-[peptide] + NH4(+)</text>
        <dbReference type="Rhea" id="RHEA:23652"/>
        <dbReference type="Rhea" id="RHEA-COMP:11736"/>
        <dbReference type="Rhea" id="RHEA-COMP:11846"/>
        <dbReference type="ChEBI" id="CHEBI:28938"/>
        <dbReference type="ChEBI" id="CHEBI:64722"/>
        <dbReference type="ChEBI" id="CHEBI:87215"/>
        <dbReference type="EC" id="2.3.2.5"/>
    </reaction>
</comment>
<dbReference type="PANTHER" id="PTHR12283">
    <property type="entry name" value="GLUTAMINYL-PEPTIDE CYCLOTRANSFERASE"/>
    <property type="match status" value="1"/>
</dbReference>
<feature type="domain" description="Peptidase M28" evidence="7">
    <location>
        <begin position="91"/>
        <end position="266"/>
    </location>
</feature>
<dbReference type="AlphaFoldDB" id="B4IXK5"/>
<evidence type="ECO:0000256" key="5">
    <source>
        <dbReference type="ARBA" id="ARBA00023315"/>
    </source>
</evidence>
<dbReference type="GO" id="GO:0008270">
    <property type="term" value="F:zinc ion binding"/>
    <property type="evidence" value="ECO:0007669"/>
    <property type="project" value="TreeGrafter"/>
</dbReference>
<dbReference type="eggNOG" id="KOG3946">
    <property type="taxonomic scope" value="Eukaryota"/>
</dbReference>
<reference evidence="8 9" key="1">
    <citation type="journal article" date="2007" name="Nature">
        <title>Evolution of genes and genomes on the Drosophila phylogeny.</title>
        <authorList>
            <consortium name="Drosophila 12 Genomes Consortium"/>
            <person name="Clark A.G."/>
            <person name="Eisen M.B."/>
            <person name="Smith D.R."/>
            <person name="Bergman C.M."/>
            <person name="Oliver B."/>
            <person name="Markow T.A."/>
            <person name="Kaufman T.C."/>
            <person name="Kellis M."/>
            <person name="Gelbart W."/>
            <person name="Iyer V.N."/>
            <person name="Pollard D.A."/>
            <person name="Sackton T.B."/>
            <person name="Larracuente A.M."/>
            <person name="Singh N.D."/>
            <person name="Abad J.P."/>
            <person name="Abt D.N."/>
            <person name="Adryan B."/>
            <person name="Aguade M."/>
            <person name="Akashi H."/>
            <person name="Anderson W.W."/>
            <person name="Aquadro C.F."/>
            <person name="Ardell D.H."/>
            <person name="Arguello R."/>
            <person name="Artieri C.G."/>
            <person name="Barbash D.A."/>
            <person name="Barker D."/>
            <person name="Barsanti P."/>
            <person name="Batterham P."/>
            <person name="Batzoglou S."/>
            <person name="Begun D."/>
            <person name="Bhutkar A."/>
            <person name="Blanco E."/>
            <person name="Bosak S.A."/>
            <person name="Bradley R.K."/>
            <person name="Brand A.D."/>
            <person name="Brent M.R."/>
            <person name="Brooks A.N."/>
            <person name="Brown R.H."/>
            <person name="Butlin R.K."/>
            <person name="Caggese C."/>
            <person name="Calvi B.R."/>
            <person name="Bernardo de Carvalho A."/>
            <person name="Caspi A."/>
            <person name="Castrezana S."/>
            <person name="Celniker S.E."/>
            <person name="Chang J.L."/>
            <person name="Chapple C."/>
            <person name="Chatterji S."/>
            <person name="Chinwalla A."/>
            <person name="Civetta A."/>
            <person name="Clifton S.W."/>
            <person name="Comeron J.M."/>
            <person name="Costello J.C."/>
            <person name="Coyne J.A."/>
            <person name="Daub J."/>
            <person name="David R.G."/>
            <person name="Delcher A.L."/>
            <person name="Delehaunty K."/>
            <person name="Do C.B."/>
            <person name="Ebling H."/>
            <person name="Edwards K."/>
            <person name="Eickbush T."/>
            <person name="Evans J.D."/>
            <person name="Filipski A."/>
            <person name="Findeiss S."/>
            <person name="Freyhult E."/>
            <person name="Fulton L."/>
            <person name="Fulton R."/>
            <person name="Garcia A.C."/>
            <person name="Gardiner A."/>
            <person name="Garfield D.A."/>
            <person name="Garvin B.E."/>
            <person name="Gibson G."/>
            <person name="Gilbert D."/>
            <person name="Gnerre S."/>
            <person name="Godfrey J."/>
            <person name="Good R."/>
            <person name="Gotea V."/>
            <person name="Gravely B."/>
            <person name="Greenberg A.J."/>
            <person name="Griffiths-Jones S."/>
            <person name="Gross S."/>
            <person name="Guigo R."/>
            <person name="Gustafson E.A."/>
            <person name="Haerty W."/>
            <person name="Hahn M.W."/>
            <person name="Halligan D.L."/>
            <person name="Halpern A.L."/>
            <person name="Halter G.M."/>
            <person name="Han M.V."/>
            <person name="Heger A."/>
            <person name="Hillier L."/>
            <person name="Hinrichs A.S."/>
            <person name="Holmes I."/>
            <person name="Hoskins R.A."/>
            <person name="Hubisz M.J."/>
            <person name="Hultmark D."/>
            <person name="Huntley M.A."/>
            <person name="Jaffe D.B."/>
            <person name="Jagadeeshan S."/>
            <person name="Jeck W.R."/>
            <person name="Johnson J."/>
            <person name="Jones C.D."/>
            <person name="Jordan W.C."/>
            <person name="Karpen G.H."/>
            <person name="Kataoka E."/>
            <person name="Keightley P.D."/>
            <person name="Kheradpour P."/>
            <person name="Kirkness E.F."/>
            <person name="Koerich L.B."/>
            <person name="Kristiansen K."/>
            <person name="Kudrna D."/>
            <person name="Kulathinal R.J."/>
            <person name="Kumar S."/>
            <person name="Kwok R."/>
            <person name="Lander E."/>
            <person name="Langley C.H."/>
            <person name="Lapoint R."/>
            <person name="Lazzaro B.P."/>
            <person name="Lee S.J."/>
            <person name="Levesque L."/>
            <person name="Li R."/>
            <person name="Lin C.F."/>
            <person name="Lin M.F."/>
            <person name="Lindblad-Toh K."/>
            <person name="Llopart A."/>
            <person name="Long M."/>
            <person name="Low L."/>
            <person name="Lozovsky E."/>
            <person name="Lu J."/>
            <person name="Luo M."/>
            <person name="Machado C.A."/>
            <person name="Makalowski W."/>
            <person name="Marzo M."/>
            <person name="Matsuda M."/>
            <person name="Matzkin L."/>
            <person name="McAllister B."/>
            <person name="McBride C.S."/>
            <person name="McKernan B."/>
            <person name="McKernan K."/>
            <person name="Mendez-Lago M."/>
            <person name="Minx P."/>
            <person name="Mollenhauer M.U."/>
            <person name="Montooth K."/>
            <person name="Mount S.M."/>
            <person name="Mu X."/>
            <person name="Myers E."/>
            <person name="Negre B."/>
            <person name="Newfeld S."/>
            <person name="Nielsen R."/>
            <person name="Noor M.A."/>
            <person name="O'Grady P."/>
            <person name="Pachter L."/>
            <person name="Papaceit M."/>
            <person name="Parisi M.J."/>
            <person name="Parisi M."/>
            <person name="Parts L."/>
            <person name="Pedersen J.S."/>
            <person name="Pesole G."/>
            <person name="Phillippy A.M."/>
            <person name="Ponting C.P."/>
            <person name="Pop M."/>
            <person name="Porcelli D."/>
            <person name="Powell J.R."/>
            <person name="Prohaska S."/>
            <person name="Pruitt K."/>
            <person name="Puig M."/>
            <person name="Quesneville H."/>
            <person name="Ram K.R."/>
            <person name="Rand D."/>
            <person name="Rasmussen M.D."/>
            <person name="Reed L.K."/>
            <person name="Reenan R."/>
            <person name="Reily A."/>
            <person name="Remington K.A."/>
            <person name="Rieger T.T."/>
            <person name="Ritchie M.G."/>
            <person name="Robin C."/>
            <person name="Rogers Y.H."/>
            <person name="Rohde C."/>
            <person name="Rozas J."/>
            <person name="Rubenfield M.J."/>
            <person name="Ruiz A."/>
            <person name="Russo S."/>
            <person name="Salzberg S.L."/>
            <person name="Sanchez-Gracia A."/>
            <person name="Saranga D.J."/>
            <person name="Sato H."/>
            <person name="Schaeffer S.W."/>
            <person name="Schatz M.C."/>
            <person name="Schlenke T."/>
            <person name="Schwartz R."/>
            <person name="Segarra C."/>
            <person name="Singh R.S."/>
            <person name="Sirot L."/>
            <person name="Sirota M."/>
            <person name="Sisneros N.B."/>
            <person name="Smith C.D."/>
            <person name="Smith T.F."/>
            <person name="Spieth J."/>
            <person name="Stage D.E."/>
            <person name="Stark A."/>
            <person name="Stephan W."/>
            <person name="Strausberg R.L."/>
            <person name="Strempel S."/>
            <person name="Sturgill D."/>
            <person name="Sutton G."/>
            <person name="Sutton G.G."/>
            <person name="Tao W."/>
            <person name="Teichmann S."/>
            <person name="Tobari Y.N."/>
            <person name="Tomimura Y."/>
            <person name="Tsolas J.M."/>
            <person name="Valente V.L."/>
            <person name="Venter E."/>
            <person name="Venter J.C."/>
            <person name="Vicario S."/>
            <person name="Vieira F.G."/>
            <person name="Vilella A.J."/>
            <person name="Villasante A."/>
            <person name="Walenz B."/>
            <person name="Wang J."/>
            <person name="Wasserman M."/>
            <person name="Watts T."/>
            <person name="Wilson D."/>
            <person name="Wilson R.K."/>
            <person name="Wing R.A."/>
            <person name="Wolfner M.F."/>
            <person name="Wong A."/>
            <person name="Wong G.K."/>
            <person name="Wu C.I."/>
            <person name="Wu G."/>
            <person name="Yamamoto D."/>
            <person name="Yang H.P."/>
            <person name="Yang S.P."/>
            <person name="Yorke J.A."/>
            <person name="Yoshida K."/>
            <person name="Zdobnov E."/>
            <person name="Zhang P."/>
            <person name="Zhang Y."/>
            <person name="Zimin A.V."/>
            <person name="Baldwin J."/>
            <person name="Abdouelleil A."/>
            <person name="Abdulkadir J."/>
            <person name="Abebe A."/>
            <person name="Abera B."/>
            <person name="Abreu J."/>
            <person name="Acer S.C."/>
            <person name="Aftuck L."/>
            <person name="Alexander A."/>
            <person name="An P."/>
            <person name="Anderson E."/>
            <person name="Anderson S."/>
            <person name="Arachi H."/>
            <person name="Azer M."/>
            <person name="Bachantsang P."/>
            <person name="Barry A."/>
            <person name="Bayul T."/>
            <person name="Berlin A."/>
            <person name="Bessette D."/>
            <person name="Bloom T."/>
            <person name="Blye J."/>
            <person name="Boguslavskiy L."/>
            <person name="Bonnet C."/>
            <person name="Boukhgalter B."/>
            <person name="Bourzgui I."/>
            <person name="Brown A."/>
            <person name="Cahill P."/>
            <person name="Channer S."/>
            <person name="Cheshatsang Y."/>
            <person name="Chuda L."/>
            <person name="Citroen M."/>
            <person name="Collymore A."/>
            <person name="Cooke P."/>
            <person name="Costello M."/>
            <person name="D'Aco K."/>
            <person name="Daza R."/>
            <person name="De Haan G."/>
            <person name="DeGray S."/>
            <person name="DeMaso C."/>
            <person name="Dhargay N."/>
            <person name="Dooley K."/>
            <person name="Dooley E."/>
            <person name="Doricent M."/>
            <person name="Dorje P."/>
            <person name="Dorjee K."/>
            <person name="Dupes A."/>
            <person name="Elong R."/>
            <person name="Falk J."/>
            <person name="Farina A."/>
            <person name="Faro S."/>
            <person name="Ferguson D."/>
            <person name="Fisher S."/>
            <person name="Foley C.D."/>
            <person name="Franke A."/>
            <person name="Friedrich D."/>
            <person name="Gadbois L."/>
            <person name="Gearin G."/>
            <person name="Gearin C.R."/>
            <person name="Giannoukos G."/>
            <person name="Goode T."/>
            <person name="Graham J."/>
            <person name="Grandbois E."/>
            <person name="Grewal S."/>
            <person name="Gyaltsen K."/>
            <person name="Hafez N."/>
            <person name="Hagos B."/>
            <person name="Hall J."/>
            <person name="Henson C."/>
            <person name="Hollinger A."/>
            <person name="Honan T."/>
            <person name="Huard M.D."/>
            <person name="Hughes L."/>
            <person name="Hurhula B."/>
            <person name="Husby M.E."/>
            <person name="Kamat A."/>
            <person name="Kanga B."/>
            <person name="Kashin S."/>
            <person name="Khazanovich D."/>
            <person name="Kisner P."/>
            <person name="Lance K."/>
            <person name="Lara M."/>
            <person name="Lee W."/>
            <person name="Lennon N."/>
            <person name="Letendre F."/>
            <person name="LeVine R."/>
            <person name="Lipovsky A."/>
            <person name="Liu X."/>
            <person name="Liu J."/>
            <person name="Liu S."/>
            <person name="Lokyitsang T."/>
            <person name="Lokyitsang Y."/>
            <person name="Lubonja R."/>
            <person name="Lui A."/>
            <person name="MacDonald P."/>
            <person name="Magnisalis V."/>
            <person name="Maru K."/>
            <person name="Matthews C."/>
            <person name="McCusker W."/>
            <person name="McDonough S."/>
            <person name="Mehta T."/>
            <person name="Meldrim J."/>
            <person name="Meneus L."/>
            <person name="Mihai O."/>
            <person name="Mihalev A."/>
            <person name="Mihova T."/>
            <person name="Mittelman R."/>
            <person name="Mlenga V."/>
            <person name="Montmayeur A."/>
            <person name="Mulrain L."/>
            <person name="Navidi A."/>
            <person name="Naylor J."/>
            <person name="Negash T."/>
            <person name="Nguyen T."/>
            <person name="Nguyen N."/>
            <person name="Nicol R."/>
            <person name="Norbu C."/>
            <person name="Norbu N."/>
            <person name="Novod N."/>
            <person name="O'Neill B."/>
            <person name="Osman S."/>
            <person name="Markiewicz E."/>
            <person name="Oyono O.L."/>
            <person name="Patti C."/>
            <person name="Phunkhang P."/>
            <person name="Pierre F."/>
            <person name="Priest M."/>
            <person name="Raghuraman S."/>
            <person name="Rege F."/>
            <person name="Reyes R."/>
            <person name="Rise C."/>
            <person name="Rogov P."/>
            <person name="Ross K."/>
            <person name="Ryan E."/>
            <person name="Settipalli S."/>
            <person name="Shea T."/>
            <person name="Sherpa N."/>
            <person name="Shi L."/>
            <person name="Shih D."/>
            <person name="Sparrow T."/>
            <person name="Spaulding J."/>
            <person name="Stalker J."/>
            <person name="Stange-Thomann N."/>
            <person name="Stavropoulos S."/>
            <person name="Stone C."/>
            <person name="Strader C."/>
            <person name="Tesfaye S."/>
            <person name="Thomson T."/>
            <person name="Thoulutsang Y."/>
            <person name="Thoulutsang D."/>
            <person name="Topham K."/>
            <person name="Topping I."/>
            <person name="Tsamla T."/>
            <person name="Vassiliev H."/>
            <person name="Vo A."/>
            <person name="Wangchuk T."/>
            <person name="Wangdi T."/>
            <person name="Weiand M."/>
            <person name="Wilkinson J."/>
            <person name="Wilson A."/>
            <person name="Yadav S."/>
            <person name="Young G."/>
            <person name="Yu Q."/>
            <person name="Zembek L."/>
            <person name="Zhong D."/>
            <person name="Zimmer A."/>
            <person name="Zwirko Z."/>
            <person name="Jaffe D.B."/>
            <person name="Alvarez P."/>
            <person name="Brockman W."/>
            <person name="Butler J."/>
            <person name="Chin C."/>
            <person name="Gnerre S."/>
            <person name="Grabherr M."/>
            <person name="Kleber M."/>
            <person name="Mauceli E."/>
            <person name="MacCallum I."/>
        </authorList>
    </citation>
    <scope>NUCLEOTIDE SEQUENCE [LARGE SCALE GENOMIC DNA]</scope>
    <source>
        <strain evidence="9">Tucson 15287-2541.00</strain>
    </source>
</reference>
<protein>
    <recommendedName>
        <fullName evidence="3">glutaminyl-peptide cyclotransferase</fullName>
        <ecNumber evidence="3">2.3.2.5</ecNumber>
    </recommendedName>
</protein>
<dbReference type="PANTHER" id="PTHR12283:SF6">
    <property type="entry name" value="GLUTAMINYL-PEPTIDE CYCLOTRANSFERASE-RELATED"/>
    <property type="match status" value="1"/>
</dbReference>
<dbReference type="Proteomes" id="UP000001070">
    <property type="component" value="Unassembled WGS sequence"/>
</dbReference>
<evidence type="ECO:0000256" key="4">
    <source>
        <dbReference type="ARBA" id="ARBA00022679"/>
    </source>
</evidence>
<dbReference type="OrthoDB" id="3907302at2759"/>
<evidence type="ECO:0000256" key="6">
    <source>
        <dbReference type="SAM" id="Phobius"/>
    </source>
</evidence>
<dbReference type="EC" id="2.3.2.5" evidence="3"/>
<dbReference type="EMBL" id="CH916366">
    <property type="protein sequence ID" value="EDV97467.1"/>
    <property type="molecule type" value="Genomic_DNA"/>
</dbReference>
<proteinExistence type="inferred from homology"/>
<dbReference type="Pfam" id="PF04389">
    <property type="entry name" value="Peptidase_M28"/>
    <property type="match status" value="1"/>
</dbReference>
<name>B4IXK5_DROGR</name>
<keyword evidence="6" id="KW-1133">Transmembrane helix</keyword>
<keyword evidence="4" id="KW-0808">Transferase</keyword>
<keyword evidence="6" id="KW-0812">Transmembrane</keyword>
<evidence type="ECO:0000256" key="1">
    <source>
        <dbReference type="ARBA" id="ARBA00000001"/>
    </source>
</evidence>
<evidence type="ECO:0000259" key="7">
    <source>
        <dbReference type="Pfam" id="PF04389"/>
    </source>
</evidence>
<sequence length="267" mass="30474">MSPRIILIVFAASIIILLINYGIYIWFWKETTPIFISDEKYFNTTLAKILKPRWPGSFGHSEVLNFLIEELQELGFAAVRDELFDQIPFTNVLGIINMEASDFILLSCHYDSKFTKSNAFYVGATDGAVSCAILLSIAKSLKTFLTGEFSKRKDIGLMLTFFDGHESFEDETQDTNSLNGSRRFALEETIPLKSIELIITLNLIGAPNHIYMSHYDNTYLLHKLMANIEQQLKKAGQLTDCHQLFHNLKDHDSDIEDDHYPFLEEGS</sequence>
<comment type="similarity">
    <text evidence="2">Belongs to the glutaminyl-peptide cyclotransferase family.</text>
</comment>